<evidence type="ECO:0000313" key="3">
    <source>
        <dbReference type="Proteomes" id="UP000821837"/>
    </source>
</evidence>
<evidence type="ECO:0000256" key="1">
    <source>
        <dbReference type="SAM" id="MobiDB-lite"/>
    </source>
</evidence>
<proteinExistence type="predicted"/>
<sequence>MKRTGVPRMVRPSFTVQPARFLAHKMRLQKSRSELHTRAHRTKTRSSTLRSDVSWGGQGHLGAKPERMAASEPAEAVGRGLAAESHTWRPGRPSPAAGFKEGPGVRGARAFSRPLLTMAAGACVSTSAAVRTKTSGGKARRSWSTGAQVLGRSSRGRCAIGPPSNLHIWRNAKPSEH</sequence>
<dbReference type="EMBL" id="JABSTV010001245">
    <property type="protein sequence ID" value="KAH7983432.1"/>
    <property type="molecule type" value="Genomic_DNA"/>
</dbReference>
<gene>
    <name evidence="2" type="ORF">HPB52_011963</name>
</gene>
<keyword evidence="3" id="KW-1185">Reference proteome</keyword>
<feature type="region of interest" description="Disordered" evidence="1">
    <location>
        <begin position="32"/>
        <end position="105"/>
    </location>
</feature>
<accession>A0A9D4T9P2</accession>
<reference evidence="2" key="2">
    <citation type="submission" date="2021-09" db="EMBL/GenBank/DDBJ databases">
        <authorList>
            <person name="Jia N."/>
            <person name="Wang J."/>
            <person name="Shi W."/>
            <person name="Du L."/>
            <person name="Sun Y."/>
            <person name="Zhan W."/>
            <person name="Jiang J."/>
            <person name="Wang Q."/>
            <person name="Zhang B."/>
            <person name="Ji P."/>
            <person name="Sakyi L.B."/>
            <person name="Cui X."/>
            <person name="Yuan T."/>
            <person name="Jiang B."/>
            <person name="Yang W."/>
            <person name="Lam T.T.-Y."/>
            <person name="Chang Q."/>
            <person name="Ding S."/>
            <person name="Wang X."/>
            <person name="Zhu J."/>
            <person name="Ruan X."/>
            <person name="Zhao L."/>
            <person name="Wei J."/>
            <person name="Que T."/>
            <person name="Du C."/>
            <person name="Cheng J."/>
            <person name="Dai P."/>
            <person name="Han X."/>
            <person name="Huang E."/>
            <person name="Gao Y."/>
            <person name="Liu J."/>
            <person name="Shao H."/>
            <person name="Ye R."/>
            <person name="Li L."/>
            <person name="Wei W."/>
            <person name="Wang X."/>
            <person name="Wang C."/>
            <person name="Huo Q."/>
            <person name="Li W."/>
            <person name="Guo W."/>
            <person name="Chen H."/>
            <person name="Chen S."/>
            <person name="Zhou L."/>
            <person name="Zhou L."/>
            <person name="Ni X."/>
            <person name="Tian J."/>
            <person name="Zhou Y."/>
            <person name="Sheng Y."/>
            <person name="Liu T."/>
            <person name="Pan Y."/>
            <person name="Xia L."/>
            <person name="Li J."/>
            <person name="Zhao F."/>
            <person name="Cao W."/>
        </authorList>
    </citation>
    <scope>NUCLEOTIDE SEQUENCE</scope>
    <source>
        <strain evidence="2">Rsan-2018</strain>
        <tissue evidence="2">Larvae</tissue>
    </source>
</reference>
<protein>
    <submittedName>
        <fullName evidence="2">Uncharacterized protein</fullName>
    </submittedName>
</protein>
<dbReference type="Proteomes" id="UP000821837">
    <property type="component" value="Chromosome 1"/>
</dbReference>
<organism evidence="2 3">
    <name type="scientific">Rhipicephalus sanguineus</name>
    <name type="common">Brown dog tick</name>
    <name type="synonym">Ixodes sanguineus</name>
    <dbReference type="NCBI Taxonomy" id="34632"/>
    <lineage>
        <taxon>Eukaryota</taxon>
        <taxon>Metazoa</taxon>
        <taxon>Ecdysozoa</taxon>
        <taxon>Arthropoda</taxon>
        <taxon>Chelicerata</taxon>
        <taxon>Arachnida</taxon>
        <taxon>Acari</taxon>
        <taxon>Parasitiformes</taxon>
        <taxon>Ixodida</taxon>
        <taxon>Ixodoidea</taxon>
        <taxon>Ixodidae</taxon>
        <taxon>Rhipicephalinae</taxon>
        <taxon>Rhipicephalus</taxon>
        <taxon>Rhipicephalus</taxon>
    </lineage>
</organism>
<comment type="caution">
    <text evidence="2">The sequence shown here is derived from an EMBL/GenBank/DDBJ whole genome shotgun (WGS) entry which is preliminary data.</text>
</comment>
<dbReference type="AlphaFoldDB" id="A0A9D4T9P2"/>
<reference evidence="2" key="1">
    <citation type="journal article" date="2020" name="Cell">
        <title>Large-Scale Comparative Analyses of Tick Genomes Elucidate Their Genetic Diversity and Vector Capacities.</title>
        <authorList>
            <consortium name="Tick Genome and Microbiome Consortium (TIGMIC)"/>
            <person name="Jia N."/>
            <person name="Wang J."/>
            <person name="Shi W."/>
            <person name="Du L."/>
            <person name="Sun Y."/>
            <person name="Zhan W."/>
            <person name="Jiang J.F."/>
            <person name="Wang Q."/>
            <person name="Zhang B."/>
            <person name="Ji P."/>
            <person name="Bell-Sakyi L."/>
            <person name="Cui X.M."/>
            <person name="Yuan T.T."/>
            <person name="Jiang B.G."/>
            <person name="Yang W.F."/>
            <person name="Lam T.T."/>
            <person name="Chang Q.C."/>
            <person name="Ding S.J."/>
            <person name="Wang X.J."/>
            <person name="Zhu J.G."/>
            <person name="Ruan X.D."/>
            <person name="Zhao L."/>
            <person name="Wei J.T."/>
            <person name="Ye R.Z."/>
            <person name="Que T.C."/>
            <person name="Du C.H."/>
            <person name="Zhou Y.H."/>
            <person name="Cheng J.X."/>
            <person name="Dai P.F."/>
            <person name="Guo W.B."/>
            <person name="Han X.H."/>
            <person name="Huang E.J."/>
            <person name="Li L.F."/>
            <person name="Wei W."/>
            <person name="Gao Y.C."/>
            <person name="Liu J.Z."/>
            <person name="Shao H.Z."/>
            <person name="Wang X."/>
            <person name="Wang C.C."/>
            <person name="Yang T.C."/>
            <person name="Huo Q.B."/>
            <person name="Li W."/>
            <person name="Chen H.Y."/>
            <person name="Chen S.E."/>
            <person name="Zhou L.G."/>
            <person name="Ni X.B."/>
            <person name="Tian J.H."/>
            <person name="Sheng Y."/>
            <person name="Liu T."/>
            <person name="Pan Y.S."/>
            <person name="Xia L.Y."/>
            <person name="Li J."/>
            <person name="Zhao F."/>
            <person name="Cao W.C."/>
        </authorList>
    </citation>
    <scope>NUCLEOTIDE SEQUENCE</scope>
    <source>
        <strain evidence="2">Rsan-2018</strain>
    </source>
</reference>
<name>A0A9D4T9P2_RHISA</name>
<evidence type="ECO:0000313" key="2">
    <source>
        <dbReference type="EMBL" id="KAH7983432.1"/>
    </source>
</evidence>